<feature type="region of interest" description="Disordered" evidence="2">
    <location>
        <begin position="1"/>
        <end position="24"/>
    </location>
</feature>
<accession>D8PQP0</accession>
<evidence type="ECO:0000256" key="2">
    <source>
        <dbReference type="SAM" id="MobiDB-lite"/>
    </source>
</evidence>
<organism evidence="4">
    <name type="scientific">Schizophyllum commune (strain H4-8 / FGSC 9210)</name>
    <name type="common">Split gill fungus</name>
    <dbReference type="NCBI Taxonomy" id="578458"/>
    <lineage>
        <taxon>Eukaryota</taxon>
        <taxon>Fungi</taxon>
        <taxon>Dikarya</taxon>
        <taxon>Basidiomycota</taxon>
        <taxon>Agaricomycotina</taxon>
        <taxon>Agaricomycetes</taxon>
        <taxon>Agaricomycetidae</taxon>
        <taxon>Agaricales</taxon>
        <taxon>Schizophyllaceae</taxon>
        <taxon>Schizophyllum</taxon>
    </lineage>
</organism>
<dbReference type="OrthoDB" id="10248475at2759"/>
<dbReference type="InterPro" id="IPR052419">
    <property type="entry name" value="5_3-deoxyribonucleotidase-like"/>
</dbReference>
<evidence type="ECO:0000313" key="3">
    <source>
        <dbReference type="EMBL" id="EFJ02421.1"/>
    </source>
</evidence>
<dbReference type="SUPFAM" id="SSF56784">
    <property type="entry name" value="HAD-like"/>
    <property type="match status" value="1"/>
</dbReference>
<dbReference type="Pfam" id="PF06941">
    <property type="entry name" value="NT5C"/>
    <property type="match status" value="1"/>
</dbReference>
<feature type="active site" description="Nucleophile" evidence="1">
    <location>
        <position position="45"/>
    </location>
</feature>
<dbReference type="eggNOG" id="ENOG502QUSF">
    <property type="taxonomic scope" value="Eukaryota"/>
</dbReference>
<dbReference type="GO" id="GO:0009264">
    <property type="term" value="P:deoxyribonucleotide catabolic process"/>
    <property type="evidence" value="ECO:0007669"/>
    <property type="project" value="InterPro"/>
</dbReference>
<protein>
    <submittedName>
        <fullName evidence="3">Uncharacterized protein</fullName>
    </submittedName>
</protein>
<dbReference type="KEGG" id="scm:SCHCO_02611304"/>
<dbReference type="VEuPathDB" id="FungiDB:SCHCODRAFT_02611304"/>
<evidence type="ECO:0000313" key="4">
    <source>
        <dbReference type="Proteomes" id="UP000007431"/>
    </source>
</evidence>
<feature type="active site" description="Proton donor" evidence="1">
    <location>
        <position position="47"/>
    </location>
</feature>
<dbReference type="PANTHER" id="PTHR35134">
    <property type="entry name" value="NUCLEOTIDASE YQFW-RELATED"/>
    <property type="match status" value="1"/>
</dbReference>
<proteinExistence type="predicted"/>
<dbReference type="InterPro" id="IPR023214">
    <property type="entry name" value="HAD_sf"/>
</dbReference>
<dbReference type="InParanoid" id="D8PQP0"/>
<name>D8PQP0_SCHCM</name>
<dbReference type="GeneID" id="9592352"/>
<dbReference type="OMA" id="FGDYEWN"/>
<dbReference type="AlphaFoldDB" id="D8PQP0"/>
<dbReference type="InterPro" id="IPR010708">
    <property type="entry name" value="5'(3')-deoxyribonucleotidase"/>
</dbReference>
<reference evidence="3 4" key="1">
    <citation type="journal article" date="2010" name="Nat. Biotechnol.">
        <title>Genome sequence of the model mushroom Schizophyllum commune.</title>
        <authorList>
            <person name="Ohm R.A."/>
            <person name="de Jong J.F."/>
            <person name="Lugones L.G."/>
            <person name="Aerts A."/>
            <person name="Kothe E."/>
            <person name="Stajich J.E."/>
            <person name="de Vries R.P."/>
            <person name="Record E."/>
            <person name="Levasseur A."/>
            <person name="Baker S.E."/>
            <person name="Bartholomew K.A."/>
            <person name="Coutinho P.M."/>
            <person name="Erdmann S."/>
            <person name="Fowler T.J."/>
            <person name="Gathman A.C."/>
            <person name="Lombard V."/>
            <person name="Henrissat B."/>
            <person name="Knabe N."/>
            <person name="Kuees U."/>
            <person name="Lilly W.W."/>
            <person name="Lindquist E."/>
            <person name="Lucas S."/>
            <person name="Magnuson J.K."/>
            <person name="Piumi F."/>
            <person name="Raudaskoski M."/>
            <person name="Salamov A."/>
            <person name="Schmutz J."/>
            <person name="Schwarze F.W.M.R."/>
            <person name="vanKuyk P.A."/>
            <person name="Horton J.S."/>
            <person name="Grigoriev I.V."/>
            <person name="Woesten H.A.B."/>
        </authorList>
    </citation>
    <scope>NUCLEOTIDE SEQUENCE [LARGE SCALE GENOMIC DNA]</scope>
    <source>
        <strain evidence="4">H4-8 / FGSC 9210</strain>
    </source>
</reference>
<dbReference type="Gene3D" id="3.40.50.1000">
    <property type="entry name" value="HAD superfamily/HAD-like"/>
    <property type="match status" value="1"/>
</dbReference>
<dbReference type="InterPro" id="IPR036412">
    <property type="entry name" value="HAD-like_sf"/>
</dbReference>
<keyword evidence="4" id="KW-1185">Reference proteome</keyword>
<dbReference type="RefSeq" id="XP_003037323.1">
    <property type="nucleotide sequence ID" value="XM_003037277.1"/>
</dbReference>
<gene>
    <name evidence="3" type="ORF">SCHCODRAFT_48380</name>
</gene>
<evidence type="ECO:0000256" key="1">
    <source>
        <dbReference type="PIRSR" id="PIRSR610708-1"/>
    </source>
</evidence>
<dbReference type="PANTHER" id="PTHR35134:SF2">
    <property type="entry name" value="NUCLEOTIDASE YQFW-RELATED"/>
    <property type="match status" value="1"/>
</dbReference>
<dbReference type="HOGENOM" id="CLU_070652_0_0_1"/>
<sequence length="288" mass="32874">MSAPASELAAAHSSPADRSQSQTPTLEKLHLISHEAAQAPVIAVDLDDVLAQTNRSVAEWHNEVYGTDMTVDDFLYYYYWKNKYWGSPKETAEKVADYYKSKRIFRTEVVPGAVEGTRALKDMGFRLLIVTARNPDQADESWQWVEEHFPGIFESIICTGQFKNATKNEHEVVTKLSKAEVCAGLKAKVLIDDSSENALQVATATHLSHKIHVLLFGEYEWNKRTSSSDDAKPEMVYEERLKRENGREFWKDEHLEDRLPPDAPLTRVKSWEEVVAWVRAHPELLTRT</sequence>
<dbReference type="GO" id="GO:0008253">
    <property type="term" value="F:5'-nucleotidase activity"/>
    <property type="evidence" value="ECO:0007669"/>
    <property type="project" value="InterPro"/>
</dbReference>
<dbReference type="STRING" id="578458.D8PQP0"/>
<dbReference type="Proteomes" id="UP000007431">
    <property type="component" value="Unassembled WGS sequence"/>
</dbReference>
<dbReference type="EMBL" id="GL377302">
    <property type="protein sequence ID" value="EFJ02421.1"/>
    <property type="molecule type" value="Genomic_DNA"/>
</dbReference>